<gene>
    <name evidence="2" type="ORF">HYPSUDRAFT_59792</name>
</gene>
<keyword evidence="1" id="KW-0732">Signal</keyword>
<proteinExistence type="predicted"/>
<evidence type="ECO:0000256" key="1">
    <source>
        <dbReference type="SAM" id="SignalP"/>
    </source>
</evidence>
<dbReference type="PANTHER" id="PTHR36578">
    <property type="entry name" value="CHROMOSOME 15, WHOLE GENOME SHOTGUN SEQUENCE"/>
    <property type="match status" value="1"/>
</dbReference>
<dbReference type="Gene3D" id="2.60.120.260">
    <property type="entry name" value="Galactose-binding domain-like"/>
    <property type="match status" value="1"/>
</dbReference>
<name>A0A0D2NAL0_HYPSF</name>
<dbReference type="STRING" id="945553.A0A0D2NAL0"/>
<dbReference type="OrthoDB" id="271448at2759"/>
<accession>A0A0D2NAL0</accession>
<sequence length="486" mass="51377">MLLKCLSTVSFVAAASALASTVVPPGAQGKWFDRSAALNTTGSNTDADAIFATAQTIDQKSTATGPPNQPVNDTSVTAVDGELLSPVSSTTIRRAFVPGALDRRSPEKYTLVFNGTGTGPDDRDASIRGTGYLTFTTVDNSTYNIDACLAFCDSISACVFVNLFYEHNNPDLDASNSNLKCAAFSDTHMAAEKTDSGGKQLATKPTGLTYIQQSCGYSSAILVEPETPEGYELVFGPIDGANNAPGYMGFAFLDQYDAGACAQQCSSRGADSQGGACQYFNIWRAVVDGVPTTYTCSMYFIPANASSAVNTGQGDLQVTFSRGYKRTNLVIDGGFEDFTECADFCYDTSDATWTGTSVDDGIDDATIFFYPPFAHSGNAVALLGSANGFDALAGTLTPATPLATRAGQKYSIGFFQASAFSPPEQEQPAFVDVQWNGATVQTIRPGFSNWEFFQVQVTAVGNDVLSFHGGAAPAWTFLDDITVFLA</sequence>
<keyword evidence="3" id="KW-1185">Reference proteome</keyword>
<evidence type="ECO:0008006" key="4">
    <source>
        <dbReference type="Google" id="ProtNLM"/>
    </source>
</evidence>
<dbReference type="Proteomes" id="UP000054270">
    <property type="component" value="Unassembled WGS sequence"/>
</dbReference>
<reference evidence="3" key="1">
    <citation type="submission" date="2014-04" db="EMBL/GenBank/DDBJ databases">
        <title>Evolutionary Origins and Diversification of the Mycorrhizal Mutualists.</title>
        <authorList>
            <consortium name="DOE Joint Genome Institute"/>
            <consortium name="Mycorrhizal Genomics Consortium"/>
            <person name="Kohler A."/>
            <person name="Kuo A."/>
            <person name="Nagy L.G."/>
            <person name="Floudas D."/>
            <person name="Copeland A."/>
            <person name="Barry K.W."/>
            <person name="Cichocki N."/>
            <person name="Veneault-Fourrey C."/>
            <person name="LaButti K."/>
            <person name="Lindquist E.A."/>
            <person name="Lipzen A."/>
            <person name="Lundell T."/>
            <person name="Morin E."/>
            <person name="Murat C."/>
            <person name="Riley R."/>
            <person name="Ohm R."/>
            <person name="Sun H."/>
            <person name="Tunlid A."/>
            <person name="Henrissat B."/>
            <person name="Grigoriev I.V."/>
            <person name="Hibbett D.S."/>
            <person name="Martin F."/>
        </authorList>
    </citation>
    <scope>NUCLEOTIDE SEQUENCE [LARGE SCALE GENOMIC DNA]</scope>
    <source>
        <strain evidence="3">FD-334 SS-4</strain>
    </source>
</reference>
<evidence type="ECO:0000313" key="3">
    <source>
        <dbReference type="Proteomes" id="UP000054270"/>
    </source>
</evidence>
<dbReference type="PANTHER" id="PTHR36578:SF1">
    <property type="entry name" value="APPLE DOMAIN-CONTAINING PROTEIN"/>
    <property type="match status" value="1"/>
</dbReference>
<feature type="chain" id="PRO_5002265313" description="Apple domain-containing protein" evidence="1">
    <location>
        <begin position="20"/>
        <end position="486"/>
    </location>
</feature>
<organism evidence="2 3">
    <name type="scientific">Hypholoma sublateritium (strain FD-334 SS-4)</name>
    <dbReference type="NCBI Taxonomy" id="945553"/>
    <lineage>
        <taxon>Eukaryota</taxon>
        <taxon>Fungi</taxon>
        <taxon>Dikarya</taxon>
        <taxon>Basidiomycota</taxon>
        <taxon>Agaricomycotina</taxon>
        <taxon>Agaricomycetes</taxon>
        <taxon>Agaricomycetidae</taxon>
        <taxon>Agaricales</taxon>
        <taxon>Agaricineae</taxon>
        <taxon>Strophariaceae</taxon>
        <taxon>Hypholoma</taxon>
    </lineage>
</organism>
<protein>
    <recommendedName>
        <fullName evidence="4">Apple domain-containing protein</fullName>
    </recommendedName>
</protein>
<dbReference type="EMBL" id="KN817725">
    <property type="protein sequence ID" value="KJA13636.1"/>
    <property type="molecule type" value="Genomic_DNA"/>
</dbReference>
<evidence type="ECO:0000313" key="2">
    <source>
        <dbReference type="EMBL" id="KJA13636.1"/>
    </source>
</evidence>
<dbReference type="AlphaFoldDB" id="A0A0D2NAL0"/>
<feature type="signal peptide" evidence="1">
    <location>
        <begin position="1"/>
        <end position="19"/>
    </location>
</feature>